<sequence>MQTLPSGKMFGCHISDLNLISGGLQGKSLGKVKVALKQPPSQSVSGEPENMMFHLKRLLSSSRPKDQPSCSSLWESSLSCFFKTQMAKLLLDSIFKIIN</sequence>
<dbReference type="EMBL" id="RRYP01001947">
    <property type="protein sequence ID" value="TNV85300.1"/>
    <property type="molecule type" value="Genomic_DNA"/>
</dbReference>
<evidence type="ECO:0000313" key="1">
    <source>
        <dbReference type="EMBL" id="TNV85300.1"/>
    </source>
</evidence>
<dbReference type="AlphaFoldDB" id="A0A8J8P3R4"/>
<evidence type="ECO:0000313" key="2">
    <source>
        <dbReference type="Proteomes" id="UP000785679"/>
    </source>
</evidence>
<protein>
    <submittedName>
        <fullName evidence="1">Uncharacterized protein</fullName>
    </submittedName>
</protein>
<accession>A0A8J8P3R4</accession>
<keyword evidence="2" id="KW-1185">Reference proteome</keyword>
<organism evidence="1 2">
    <name type="scientific">Halteria grandinella</name>
    <dbReference type="NCBI Taxonomy" id="5974"/>
    <lineage>
        <taxon>Eukaryota</taxon>
        <taxon>Sar</taxon>
        <taxon>Alveolata</taxon>
        <taxon>Ciliophora</taxon>
        <taxon>Intramacronucleata</taxon>
        <taxon>Spirotrichea</taxon>
        <taxon>Stichotrichia</taxon>
        <taxon>Sporadotrichida</taxon>
        <taxon>Halteriidae</taxon>
        <taxon>Halteria</taxon>
    </lineage>
</organism>
<proteinExistence type="predicted"/>
<gene>
    <name evidence="1" type="ORF">FGO68_gene16892</name>
</gene>
<name>A0A8J8P3R4_HALGN</name>
<comment type="caution">
    <text evidence="1">The sequence shown here is derived from an EMBL/GenBank/DDBJ whole genome shotgun (WGS) entry which is preliminary data.</text>
</comment>
<reference evidence="1" key="1">
    <citation type="submission" date="2019-06" db="EMBL/GenBank/DDBJ databases">
        <authorList>
            <person name="Zheng W."/>
        </authorList>
    </citation>
    <scope>NUCLEOTIDE SEQUENCE</scope>
    <source>
        <strain evidence="1">QDHG01</strain>
    </source>
</reference>
<dbReference type="Proteomes" id="UP000785679">
    <property type="component" value="Unassembled WGS sequence"/>
</dbReference>